<keyword evidence="2" id="KW-1185">Reference proteome</keyword>
<name>A0A9Q9EP83_9PEZI</name>
<organism evidence="1 2">
    <name type="scientific">Septoria linicola</name>
    <dbReference type="NCBI Taxonomy" id="215465"/>
    <lineage>
        <taxon>Eukaryota</taxon>
        <taxon>Fungi</taxon>
        <taxon>Dikarya</taxon>
        <taxon>Ascomycota</taxon>
        <taxon>Pezizomycotina</taxon>
        <taxon>Dothideomycetes</taxon>
        <taxon>Dothideomycetidae</taxon>
        <taxon>Mycosphaerellales</taxon>
        <taxon>Mycosphaerellaceae</taxon>
        <taxon>Septoria</taxon>
    </lineage>
</organism>
<evidence type="ECO:0000313" key="1">
    <source>
        <dbReference type="EMBL" id="USW57422.1"/>
    </source>
</evidence>
<dbReference type="EMBL" id="CP099426">
    <property type="protein sequence ID" value="USW57422.1"/>
    <property type="molecule type" value="Genomic_DNA"/>
</dbReference>
<accession>A0A9Q9EP83</accession>
<sequence length="78" mass="8930">MFGISLLDEFKHKGRSYKSSVCSCVVTKTTTTTKCTTTKCTTTKSTTSKSYYNCINYTVYYAFHDSFDYSVYNTKHNP</sequence>
<dbReference type="Proteomes" id="UP001056384">
    <property type="component" value="Chromosome 9"/>
</dbReference>
<dbReference type="AlphaFoldDB" id="A0A9Q9EP83"/>
<proteinExistence type="predicted"/>
<gene>
    <name evidence="1" type="ORF">Slin15195_G107410</name>
</gene>
<reference evidence="1" key="1">
    <citation type="submission" date="2022-06" db="EMBL/GenBank/DDBJ databases">
        <title>Complete genome sequences of two strains of the flax pathogen Septoria linicola.</title>
        <authorList>
            <person name="Lapalu N."/>
            <person name="Simon A."/>
            <person name="Demenou B."/>
            <person name="Paumier D."/>
            <person name="Guillot M.-P."/>
            <person name="Gout L."/>
            <person name="Valade R."/>
        </authorList>
    </citation>
    <scope>NUCLEOTIDE SEQUENCE</scope>
    <source>
        <strain evidence="1">SE15195</strain>
    </source>
</reference>
<evidence type="ECO:0000313" key="2">
    <source>
        <dbReference type="Proteomes" id="UP001056384"/>
    </source>
</evidence>
<protein>
    <submittedName>
        <fullName evidence="1">Uncharacterized protein</fullName>
    </submittedName>
</protein>